<proteinExistence type="predicted"/>
<keyword evidence="9" id="KW-1185">Reference proteome</keyword>
<dbReference type="PANTHER" id="PTHR25465:SF5">
    <property type="entry name" value="E3 UBIQUITIN_ISG15 LIGASE TRIM25-RELATED"/>
    <property type="match status" value="1"/>
</dbReference>
<keyword evidence="1" id="KW-0479">Metal-binding</keyword>
<name>A0AAV6T0M1_SOLSE</name>
<dbReference type="AlphaFoldDB" id="A0AAV6T0M1"/>
<dbReference type="SMART" id="SM00184">
    <property type="entry name" value="RING"/>
    <property type="match status" value="1"/>
</dbReference>
<evidence type="ECO:0000256" key="4">
    <source>
        <dbReference type="PROSITE-ProRule" id="PRU00175"/>
    </source>
</evidence>
<dbReference type="Pfam" id="PF15227">
    <property type="entry name" value="zf-C3HC4_4"/>
    <property type="match status" value="1"/>
</dbReference>
<dbReference type="EMBL" id="JAGKHQ010000002">
    <property type="protein sequence ID" value="KAG7522931.1"/>
    <property type="molecule type" value="Genomic_DNA"/>
</dbReference>
<evidence type="ECO:0000313" key="8">
    <source>
        <dbReference type="EMBL" id="KAG7522931.1"/>
    </source>
</evidence>
<dbReference type="PROSITE" id="PS50089">
    <property type="entry name" value="ZF_RING_2"/>
    <property type="match status" value="1"/>
</dbReference>
<keyword evidence="3" id="KW-0862">Zinc</keyword>
<sequence>MEQSGGRLEQELICCPICLDSLTNPVTIPCGHSFCMKCIKTNWDVQEDNSSCSCPQCRRTFIPRPNLVKNVMFAALVEKLKRTGLQPAPADNCYAGPGDVTCDVCTRRKMKAFKTCLLCLVSYCEKHLRPHHESPPLKKHTLLDVQETFCRTAQHMDSKGKSAQQSRQDREVKDVTPRTNMSPSLSWRDELPKHLKLQQLMDRNKKQLQRLKEKREKVSALESQIKAIQNELKGLASEVKQLGKELEKTECESRDKRSPQEVNIKHLGIKIKIEKLEERLKESALSPGTLMQESEQTLGAAQRPRGPQFRPSQIVQQTQTLGAVQRPQRIWMNIGLQYSCQTQASTSSETPGRSRSRR</sequence>
<evidence type="ECO:0000256" key="6">
    <source>
        <dbReference type="SAM" id="MobiDB-lite"/>
    </source>
</evidence>
<dbReference type="InterPro" id="IPR051051">
    <property type="entry name" value="E3_ubiq-ligase_TRIM/RNF"/>
</dbReference>
<protein>
    <submittedName>
        <fullName evidence="8">Tripartite motif-containing protein 16-like</fullName>
    </submittedName>
</protein>
<evidence type="ECO:0000256" key="5">
    <source>
        <dbReference type="SAM" id="Coils"/>
    </source>
</evidence>
<dbReference type="GO" id="GO:0008270">
    <property type="term" value="F:zinc ion binding"/>
    <property type="evidence" value="ECO:0007669"/>
    <property type="project" value="UniProtKB-KW"/>
</dbReference>
<reference evidence="8 9" key="1">
    <citation type="journal article" date="2021" name="Sci. Rep.">
        <title>Chromosome anchoring in Senegalese sole (Solea senegalensis) reveals sex-associated markers and genome rearrangements in flatfish.</title>
        <authorList>
            <person name="Guerrero-Cozar I."/>
            <person name="Gomez-Garrido J."/>
            <person name="Berbel C."/>
            <person name="Martinez-Blanch J.F."/>
            <person name="Alioto T."/>
            <person name="Claros M.G."/>
            <person name="Gagnaire P.A."/>
            <person name="Manchado M."/>
        </authorList>
    </citation>
    <scope>NUCLEOTIDE SEQUENCE [LARGE SCALE GENOMIC DNA]</scope>
    <source>
        <strain evidence="8">Sse05_10M</strain>
    </source>
</reference>
<accession>A0AAV6T0M1</accession>
<comment type="caution">
    <text evidence="8">The sequence shown here is derived from an EMBL/GenBank/DDBJ whole genome shotgun (WGS) entry which is preliminary data.</text>
</comment>
<feature type="region of interest" description="Disordered" evidence="6">
    <location>
        <begin position="284"/>
        <end position="313"/>
    </location>
</feature>
<keyword evidence="5" id="KW-0175">Coiled coil</keyword>
<feature type="region of interest" description="Disordered" evidence="6">
    <location>
        <begin position="154"/>
        <end position="186"/>
    </location>
</feature>
<organism evidence="8 9">
    <name type="scientific">Solea senegalensis</name>
    <name type="common">Senegalese sole</name>
    <dbReference type="NCBI Taxonomy" id="28829"/>
    <lineage>
        <taxon>Eukaryota</taxon>
        <taxon>Metazoa</taxon>
        <taxon>Chordata</taxon>
        <taxon>Craniata</taxon>
        <taxon>Vertebrata</taxon>
        <taxon>Euteleostomi</taxon>
        <taxon>Actinopterygii</taxon>
        <taxon>Neopterygii</taxon>
        <taxon>Teleostei</taxon>
        <taxon>Neoteleostei</taxon>
        <taxon>Acanthomorphata</taxon>
        <taxon>Carangaria</taxon>
        <taxon>Pleuronectiformes</taxon>
        <taxon>Pleuronectoidei</taxon>
        <taxon>Soleidae</taxon>
        <taxon>Solea</taxon>
    </lineage>
</organism>
<evidence type="ECO:0000313" key="9">
    <source>
        <dbReference type="Proteomes" id="UP000693946"/>
    </source>
</evidence>
<dbReference type="InterPro" id="IPR017907">
    <property type="entry name" value="Znf_RING_CS"/>
</dbReference>
<feature type="compositionally biased region" description="Polar residues" evidence="6">
    <location>
        <begin position="289"/>
        <end position="299"/>
    </location>
</feature>
<evidence type="ECO:0000256" key="2">
    <source>
        <dbReference type="ARBA" id="ARBA00022771"/>
    </source>
</evidence>
<evidence type="ECO:0000256" key="1">
    <source>
        <dbReference type="ARBA" id="ARBA00022723"/>
    </source>
</evidence>
<evidence type="ECO:0000259" key="7">
    <source>
        <dbReference type="PROSITE" id="PS50089"/>
    </source>
</evidence>
<feature type="compositionally biased region" description="Basic and acidic residues" evidence="6">
    <location>
        <begin position="167"/>
        <end position="176"/>
    </location>
</feature>
<feature type="coiled-coil region" evidence="5">
    <location>
        <begin position="194"/>
        <end position="252"/>
    </location>
</feature>
<keyword evidence="2 4" id="KW-0863">Zinc-finger</keyword>
<dbReference type="PROSITE" id="PS00518">
    <property type="entry name" value="ZF_RING_1"/>
    <property type="match status" value="1"/>
</dbReference>
<dbReference type="Proteomes" id="UP000693946">
    <property type="component" value="Linkage Group LG10"/>
</dbReference>
<gene>
    <name evidence="8" type="ORF">JOB18_034690</name>
</gene>
<dbReference type="InterPro" id="IPR001841">
    <property type="entry name" value="Znf_RING"/>
</dbReference>
<dbReference type="PANTHER" id="PTHR25465">
    <property type="entry name" value="B-BOX DOMAIN CONTAINING"/>
    <property type="match status" value="1"/>
</dbReference>
<feature type="domain" description="RING-type" evidence="7">
    <location>
        <begin position="15"/>
        <end position="58"/>
    </location>
</feature>
<evidence type="ECO:0000256" key="3">
    <source>
        <dbReference type="ARBA" id="ARBA00022833"/>
    </source>
</evidence>